<accession>A0A1C7MCK3</accession>
<organism evidence="1 2">
    <name type="scientific">Grifola frondosa</name>
    <name type="common">Maitake</name>
    <name type="synonym">Polyporus frondosus</name>
    <dbReference type="NCBI Taxonomy" id="5627"/>
    <lineage>
        <taxon>Eukaryota</taxon>
        <taxon>Fungi</taxon>
        <taxon>Dikarya</taxon>
        <taxon>Basidiomycota</taxon>
        <taxon>Agaricomycotina</taxon>
        <taxon>Agaricomycetes</taxon>
        <taxon>Polyporales</taxon>
        <taxon>Grifolaceae</taxon>
        <taxon>Grifola</taxon>
    </lineage>
</organism>
<dbReference type="EMBL" id="LUGG01000005">
    <property type="protein sequence ID" value="OBZ74578.1"/>
    <property type="molecule type" value="Genomic_DNA"/>
</dbReference>
<evidence type="ECO:0000313" key="2">
    <source>
        <dbReference type="Proteomes" id="UP000092993"/>
    </source>
</evidence>
<proteinExistence type="predicted"/>
<sequence length="77" mass="8541">MICLETLTGIERPLGTRQSDCRCKSRKAVQAAKKSPLVREKILSTRRSWIIQADGPRSVTELGYHARRAADSSGPKC</sequence>
<evidence type="ECO:0000313" key="1">
    <source>
        <dbReference type="EMBL" id="OBZ74578.1"/>
    </source>
</evidence>
<comment type="caution">
    <text evidence="1">The sequence shown here is derived from an EMBL/GenBank/DDBJ whole genome shotgun (WGS) entry which is preliminary data.</text>
</comment>
<name>A0A1C7MCK3_GRIFR</name>
<dbReference type="AlphaFoldDB" id="A0A1C7MCK3"/>
<keyword evidence="2" id="KW-1185">Reference proteome</keyword>
<dbReference type="Proteomes" id="UP000092993">
    <property type="component" value="Unassembled WGS sequence"/>
</dbReference>
<gene>
    <name evidence="1" type="ORF">A0H81_05098</name>
</gene>
<protein>
    <submittedName>
        <fullName evidence="1">Uncharacterized protein</fullName>
    </submittedName>
</protein>
<reference evidence="1 2" key="1">
    <citation type="submission" date="2016-03" db="EMBL/GenBank/DDBJ databases">
        <title>Whole genome sequencing of Grifola frondosa 9006-11.</title>
        <authorList>
            <person name="Min B."/>
            <person name="Park H."/>
            <person name="Kim J.-G."/>
            <person name="Cho H."/>
            <person name="Oh Y.-L."/>
            <person name="Kong W.-S."/>
            <person name="Choi I.-G."/>
        </authorList>
    </citation>
    <scope>NUCLEOTIDE SEQUENCE [LARGE SCALE GENOMIC DNA]</scope>
    <source>
        <strain evidence="1 2">9006-11</strain>
    </source>
</reference>